<name>A0A1H6WFV4_9MICO</name>
<feature type="compositionally biased region" description="Low complexity" evidence="2">
    <location>
        <begin position="231"/>
        <end position="244"/>
    </location>
</feature>
<dbReference type="Pfam" id="PF16697">
    <property type="entry name" value="Yop-YscD_cpl"/>
    <property type="match status" value="1"/>
</dbReference>
<feature type="domain" description="FHA" evidence="4">
    <location>
        <begin position="31"/>
        <end position="80"/>
    </location>
</feature>
<dbReference type="InterPro" id="IPR008984">
    <property type="entry name" value="SMAD_FHA_dom_sf"/>
</dbReference>
<dbReference type="STRING" id="1043493.SAMN05421637_0822"/>
<dbReference type="Gene3D" id="2.60.200.20">
    <property type="match status" value="1"/>
</dbReference>
<feature type="compositionally biased region" description="Pro residues" evidence="2">
    <location>
        <begin position="210"/>
        <end position="230"/>
    </location>
</feature>
<sequence length="439" mass="43570">MSPELWTPVPAFVVLRGQAAGQRIPVREGAQRVGREAASGIVLDEDGVSRRHAVVIRDPGGVRLQDAGSTNGTWVNGARLVGVHELAAGDEVVLGSVALRFEDGTAAADETGVMPPVSAERPAPAPVAQAPSAPVATPAPATGGSKVSLGRLVLVAGLISLVTLAVGVAIQFLTDRTGTGVWLAAPLTAMAGVLIEAVRESLSRKRGAQAPPPAAPPATAPPAGTTPPPTTASSAPPGTGMPPVAAAPPPAPRPSRSGPATALLVLVVLVAVGAVVAGITYGVAKVSGYFSGNQPGVDRLAGGAVEESAAGVVVTVDEVEETADFTRVGVTVSNGLTESITIPLYRSATLSAAGGATLEADSFRSTWNDTIAPGQVQSGTIVFPGGLPAGTVTASLAFAQIYSFDFDAPSSIVVDGIELGDVEDQAAAAAAAAAMARGG</sequence>
<dbReference type="PROSITE" id="PS50006">
    <property type="entry name" value="FHA_DOMAIN"/>
    <property type="match status" value="1"/>
</dbReference>
<keyword evidence="3" id="KW-0812">Transmembrane</keyword>
<feature type="transmembrane region" description="Helical" evidence="3">
    <location>
        <begin position="152"/>
        <end position="173"/>
    </location>
</feature>
<dbReference type="eggNOG" id="COG1716">
    <property type="taxonomic scope" value="Bacteria"/>
</dbReference>
<evidence type="ECO:0000256" key="1">
    <source>
        <dbReference type="ARBA" id="ARBA00022553"/>
    </source>
</evidence>
<dbReference type="AlphaFoldDB" id="A0A1H6WFV4"/>
<feature type="transmembrane region" description="Helical" evidence="3">
    <location>
        <begin position="179"/>
        <end position="198"/>
    </location>
</feature>
<feature type="transmembrane region" description="Helical" evidence="3">
    <location>
        <begin position="262"/>
        <end position="284"/>
    </location>
</feature>
<dbReference type="OrthoDB" id="151099at2"/>
<gene>
    <name evidence="5" type="ORF">SAMN05421637_0822</name>
</gene>
<feature type="compositionally biased region" description="Low complexity" evidence="2">
    <location>
        <begin position="126"/>
        <end position="141"/>
    </location>
</feature>
<keyword evidence="3" id="KW-1133">Transmembrane helix</keyword>
<dbReference type="CDD" id="cd00060">
    <property type="entry name" value="FHA"/>
    <property type="match status" value="1"/>
</dbReference>
<dbReference type="SUPFAM" id="SSF49879">
    <property type="entry name" value="SMAD/FHA domain"/>
    <property type="match status" value="1"/>
</dbReference>
<protein>
    <submittedName>
        <fullName evidence="5">Inner membrane component of T3SS domain-containing protein</fullName>
    </submittedName>
</protein>
<evidence type="ECO:0000256" key="2">
    <source>
        <dbReference type="SAM" id="MobiDB-lite"/>
    </source>
</evidence>
<dbReference type="InterPro" id="IPR000253">
    <property type="entry name" value="FHA_dom"/>
</dbReference>
<keyword evidence="1" id="KW-0597">Phosphoprotein</keyword>
<organism evidence="5 6">
    <name type="scientific">Demequina mangrovi</name>
    <dbReference type="NCBI Taxonomy" id="1043493"/>
    <lineage>
        <taxon>Bacteria</taxon>
        <taxon>Bacillati</taxon>
        <taxon>Actinomycetota</taxon>
        <taxon>Actinomycetes</taxon>
        <taxon>Micrococcales</taxon>
        <taxon>Demequinaceae</taxon>
        <taxon>Demequina</taxon>
    </lineage>
</organism>
<dbReference type="RefSeq" id="WP_052405583.1">
    <property type="nucleotide sequence ID" value="NZ_BBLU01000003.1"/>
</dbReference>
<evidence type="ECO:0000313" key="5">
    <source>
        <dbReference type="EMBL" id="SEJ11382.1"/>
    </source>
</evidence>
<dbReference type="InterPro" id="IPR050923">
    <property type="entry name" value="Cell_Proc_Reg/RNA_Proc"/>
</dbReference>
<evidence type="ECO:0000313" key="6">
    <source>
        <dbReference type="Proteomes" id="UP000183315"/>
    </source>
</evidence>
<dbReference type="EMBL" id="FNZI01000002">
    <property type="protein sequence ID" value="SEJ11382.1"/>
    <property type="molecule type" value="Genomic_DNA"/>
</dbReference>
<keyword evidence="3" id="KW-0472">Membrane</keyword>
<reference evidence="6" key="1">
    <citation type="submission" date="2016-10" db="EMBL/GenBank/DDBJ databases">
        <authorList>
            <person name="Varghese N."/>
        </authorList>
    </citation>
    <scope>NUCLEOTIDE SEQUENCE [LARGE SCALE GENOMIC DNA]</scope>
    <source>
        <strain evidence="6">DSM 24868</strain>
    </source>
</reference>
<evidence type="ECO:0000256" key="3">
    <source>
        <dbReference type="SAM" id="Phobius"/>
    </source>
</evidence>
<proteinExistence type="predicted"/>
<feature type="region of interest" description="Disordered" evidence="2">
    <location>
        <begin position="204"/>
        <end position="256"/>
    </location>
</feature>
<accession>A0A1H6WFV4</accession>
<feature type="region of interest" description="Disordered" evidence="2">
    <location>
        <begin position="110"/>
        <end position="141"/>
    </location>
</feature>
<keyword evidence="6" id="KW-1185">Reference proteome</keyword>
<dbReference type="Proteomes" id="UP000183315">
    <property type="component" value="Unassembled WGS sequence"/>
</dbReference>
<evidence type="ECO:0000259" key="4">
    <source>
        <dbReference type="PROSITE" id="PS50006"/>
    </source>
</evidence>
<dbReference type="InterPro" id="IPR032030">
    <property type="entry name" value="YscD_cytoplasmic_dom"/>
</dbReference>
<dbReference type="SMART" id="SM00240">
    <property type="entry name" value="FHA"/>
    <property type="match status" value="1"/>
</dbReference>
<dbReference type="PANTHER" id="PTHR23308">
    <property type="entry name" value="NUCLEAR INHIBITOR OF PROTEIN PHOSPHATASE-1"/>
    <property type="match status" value="1"/>
</dbReference>